<dbReference type="SUPFAM" id="SSF48726">
    <property type="entry name" value="Immunoglobulin"/>
    <property type="match status" value="1"/>
</dbReference>
<feature type="domain" description="Immunoglobulin V-set" evidence="5">
    <location>
        <begin position="33"/>
        <end position="111"/>
    </location>
</feature>
<keyword evidence="7" id="KW-1185">Reference proteome</keyword>
<keyword evidence="2" id="KW-0812">Transmembrane</keyword>
<dbReference type="InterPro" id="IPR013783">
    <property type="entry name" value="Ig-like_fold"/>
</dbReference>
<reference evidence="7" key="1">
    <citation type="submission" date="2013-03" db="EMBL/GenBank/DDBJ databases">
        <authorList>
            <person name="Jeffery W."/>
            <person name="Warren W."/>
            <person name="Wilson R.K."/>
        </authorList>
    </citation>
    <scope>NUCLEOTIDE SEQUENCE</scope>
    <source>
        <strain evidence="7">female</strain>
    </source>
</reference>
<keyword evidence="4" id="KW-0732">Signal</keyword>
<sequence length="197" mass="22169">MVLLCSCKLVAKVLLWCLWWLLWSDNDLTVIGCLRGKVTISCSYPEEFQTNTKTFYKQNGPYLSRVISTTDSQKGRFSISDNRRSRVTVRISDVKENDGGVYYCGEWIGGNEVSYYLLYTEIHLQVSGEKQTFTTDYELIMSTMYVLAQRPSPSPAQGTYSMVQLPQPSPEAQGYSTVSFQNNPDSAPDASFALGKC</sequence>
<evidence type="ECO:0000313" key="7">
    <source>
        <dbReference type="Proteomes" id="UP000018467"/>
    </source>
</evidence>
<evidence type="ECO:0000313" key="6">
    <source>
        <dbReference type="Ensembl" id="ENSAMXP00000049710.1"/>
    </source>
</evidence>
<comment type="subcellular location">
    <subcellularLocation>
        <location evidence="1">Membrane</location>
    </subcellularLocation>
</comment>
<dbReference type="InParanoid" id="A0A3B1K6I4"/>
<evidence type="ECO:0000256" key="1">
    <source>
        <dbReference type="ARBA" id="ARBA00004370"/>
    </source>
</evidence>
<keyword evidence="3" id="KW-0472">Membrane</keyword>
<accession>A0A3B1K6I4</accession>
<dbReference type="GO" id="GO:0005886">
    <property type="term" value="C:plasma membrane"/>
    <property type="evidence" value="ECO:0007669"/>
    <property type="project" value="TreeGrafter"/>
</dbReference>
<dbReference type="InterPro" id="IPR013106">
    <property type="entry name" value="Ig_V-set"/>
</dbReference>
<dbReference type="GeneTree" id="ENSGT01050000245162"/>
<dbReference type="Proteomes" id="UP000018467">
    <property type="component" value="Unassembled WGS sequence"/>
</dbReference>
<dbReference type="PANTHER" id="PTHR11860:SF118">
    <property type="entry name" value="CMRF35-LIKE MOLECULE 3-RELATED"/>
    <property type="match status" value="1"/>
</dbReference>
<reference evidence="6" key="4">
    <citation type="submission" date="2025-09" db="UniProtKB">
        <authorList>
            <consortium name="Ensembl"/>
        </authorList>
    </citation>
    <scope>IDENTIFICATION</scope>
</reference>
<reference evidence="7" key="2">
    <citation type="journal article" date="2014" name="Nat. Commun.">
        <title>The cavefish genome reveals candidate genes for eye loss.</title>
        <authorList>
            <person name="McGaugh S.E."/>
            <person name="Gross J.B."/>
            <person name="Aken B."/>
            <person name="Blin M."/>
            <person name="Borowsky R."/>
            <person name="Chalopin D."/>
            <person name="Hinaux H."/>
            <person name="Jeffery W.R."/>
            <person name="Keene A."/>
            <person name="Ma L."/>
            <person name="Minx P."/>
            <person name="Murphy D."/>
            <person name="O'Quin K.E."/>
            <person name="Retaux S."/>
            <person name="Rohner N."/>
            <person name="Searle S.M."/>
            <person name="Stahl B.A."/>
            <person name="Tabin C."/>
            <person name="Volff J.N."/>
            <person name="Yoshizawa M."/>
            <person name="Warren W.C."/>
        </authorList>
    </citation>
    <scope>NUCLEOTIDE SEQUENCE [LARGE SCALE GENOMIC DNA]</scope>
    <source>
        <strain evidence="7">female</strain>
    </source>
</reference>
<reference evidence="6" key="3">
    <citation type="submission" date="2025-08" db="UniProtKB">
        <authorList>
            <consortium name="Ensembl"/>
        </authorList>
    </citation>
    <scope>IDENTIFICATION</scope>
</reference>
<protein>
    <recommendedName>
        <fullName evidence="5">Immunoglobulin V-set domain-containing protein</fullName>
    </recommendedName>
</protein>
<dbReference type="PANTHER" id="PTHR11860">
    <property type="entry name" value="POLYMERIC-IMMUNOGLOBULIN RECEPTOR"/>
    <property type="match status" value="1"/>
</dbReference>
<dbReference type="AlphaFoldDB" id="A0A3B1K6I4"/>
<evidence type="ECO:0000256" key="2">
    <source>
        <dbReference type="ARBA" id="ARBA00022692"/>
    </source>
</evidence>
<dbReference type="GO" id="GO:0004888">
    <property type="term" value="F:transmembrane signaling receptor activity"/>
    <property type="evidence" value="ECO:0007669"/>
    <property type="project" value="TreeGrafter"/>
</dbReference>
<dbReference type="Ensembl" id="ENSAMXT00000033087.1">
    <property type="protein sequence ID" value="ENSAMXP00000049710.1"/>
    <property type="gene ID" value="ENSAMXG00000042105.1"/>
</dbReference>
<dbReference type="Gene3D" id="2.60.40.10">
    <property type="entry name" value="Immunoglobulins"/>
    <property type="match status" value="1"/>
</dbReference>
<dbReference type="InterPro" id="IPR036179">
    <property type="entry name" value="Ig-like_dom_sf"/>
</dbReference>
<feature type="chain" id="PRO_5017324725" description="Immunoglobulin V-set domain-containing protein" evidence="4">
    <location>
        <begin position="25"/>
        <end position="197"/>
    </location>
</feature>
<dbReference type="Bgee" id="ENSAMXG00000042105">
    <property type="expression patterns" value="Expressed in pharyngeal gill and 2 other cell types or tissues"/>
</dbReference>
<evidence type="ECO:0000259" key="5">
    <source>
        <dbReference type="Pfam" id="PF07686"/>
    </source>
</evidence>
<organism evidence="6 7">
    <name type="scientific">Astyanax mexicanus</name>
    <name type="common">Blind cave fish</name>
    <name type="synonym">Astyanax fasciatus mexicanus</name>
    <dbReference type="NCBI Taxonomy" id="7994"/>
    <lineage>
        <taxon>Eukaryota</taxon>
        <taxon>Metazoa</taxon>
        <taxon>Chordata</taxon>
        <taxon>Craniata</taxon>
        <taxon>Vertebrata</taxon>
        <taxon>Euteleostomi</taxon>
        <taxon>Actinopterygii</taxon>
        <taxon>Neopterygii</taxon>
        <taxon>Teleostei</taxon>
        <taxon>Ostariophysi</taxon>
        <taxon>Characiformes</taxon>
        <taxon>Characoidei</taxon>
        <taxon>Acestrorhamphidae</taxon>
        <taxon>Acestrorhamphinae</taxon>
        <taxon>Astyanax</taxon>
    </lineage>
</organism>
<proteinExistence type="predicted"/>
<dbReference type="Pfam" id="PF07686">
    <property type="entry name" value="V-set"/>
    <property type="match status" value="1"/>
</dbReference>
<evidence type="ECO:0000256" key="3">
    <source>
        <dbReference type="ARBA" id="ARBA00023136"/>
    </source>
</evidence>
<name>A0A3B1K6I4_ASTMX</name>
<dbReference type="InterPro" id="IPR050671">
    <property type="entry name" value="CD300_family_receptors"/>
</dbReference>
<evidence type="ECO:0000256" key="4">
    <source>
        <dbReference type="SAM" id="SignalP"/>
    </source>
</evidence>
<feature type="signal peptide" evidence="4">
    <location>
        <begin position="1"/>
        <end position="24"/>
    </location>
</feature>